<dbReference type="PANTHER" id="PTHR47481:SF14">
    <property type="entry name" value="RETROTRANSPOSON COPIA-LIKE N-TERMINAL DOMAIN-CONTAINING PROTEIN"/>
    <property type="match status" value="1"/>
</dbReference>
<dbReference type="AlphaFoldDB" id="A0AA38G467"/>
<protein>
    <recommendedName>
        <fullName evidence="3">DUF4219 domain-containing protein</fullName>
    </recommendedName>
</protein>
<gene>
    <name evidence="1" type="ORF">KI387_024793</name>
</gene>
<proteinExistence type="predicted"/>
<dbReference type="PANTHER" id="PTHR47481">
    <property type="match status" value="1"/>
</dbReference>
<comment type="caution">
    <text evidence="1">The sequence shown here is derived from an EMBL/GenBank/DDBJ whole genome shotgun (WGS) entry which is preliminary data.</text>
</comment>
<accession>A0AA38G467</accession>
<name>A0AA38G467_TAXCH</name>
<evidence type="ECO:0000313" key="2">
    <source>
        <dbReference type="Proteomes" id="UP000824469"/>
    </source>
</evidence>
<keyword evidence="2" id="KW-1185">Reference proteome</keyword>
<dbReference type="EMBL" id="JAHRHJ020000005">
    <property type="protein sequence ID" value="KAH9316166.1"/>
    <property type="molecule type" value="Genomic_DNA"/>
</dbReference>
<organism evidence="1 2">
    <name type="scientific">Taxus chinensis</name>
    <name type="common">Chinese yew</name>
    <name type="synonym">Taxus wallichiana var. chinensis</name>
    <dbReference type="NCBI Taxonomy" id="29808"/>
    <lineage>
        <taxon>Eukaryota</taxon>
        <taxon>Viridiplantae</taxon>
        <taxon>Streptophyta</taxon>
        <taxon>Embryophyta</taxon>
        <taxon>Tracheophyta</taxon>
        <taxon>Spermatophyta</taxon>
        <taxon>Pinopsida</taxon>
        <taxon>Pinidae</taxon>
        <taxon>Conifers II</taxon>
        <taxon>Cupressales</taxon>
        <taxon>Taxaceae</taxon>
        <taxon>Taxus</taxon>
    </lineage>
</organism>
<dbReference type="Pfam" id="PF14223">
    <property type="entry name" value="Retrotran_gag_2"/>
    <property type="match status" value="1"/>
</dbReference>
<sequence length="165" mass="19012">MGAQAPKFFFPDSQLLRGDNYVAWKPKIKVLLEFEDLWTVVDGQTTRSLDDGRQQVQFDRVNQKAKLIILFIITDDVQPHIRYATSAKDAWDKLSTVYEEKNKNVILNLLSQLHTLKFKHNEQVEVFLRRVATLRESLLALGKEISDEDLVPIVLRALPPPIESL</sequence>
<reference evidence="1 2" key="1">
    <citation type="journal article" date="2021" name="Nat. Plants">
        <title>The Taxus genome provides insights into paclitaxel biosynthesis.</title>
        <authorList>
            <person name="Xiong X."/>
            <person name="Gou J."/>
            <person name="Liao Q."/>
            <person name="Li Y."/>
            <person name="Zhou Q."/>
            <person name="Bi G."/>
            <person name="Li C."/>
            <person name="Du R."/>
            <person name="Wang X."/>
            <person name="Sun T."/>
            <person name="Guo L."/>
            <person name="Liang H."/>
            <person name="Lu P."/>
            <person name="Wu Y."/>
            <person name="Zhang Z."/>
            <person name="Ro D.K."/>
            <person name="Shang Y."/>
            <person name="Huang S."/>
            <person name="Yan J."/>
        </authorList>
    </citation>
    <scope>NUCLEOTIDE SEQUENCE [LARGE SCALE GENOMIC DNA]</scope>
    <source>
        <strain evidence="1">Ta-2019</strain>
    </source>
</reference>
<evidence type="ECO:0000313" key="1">
    <source>
        <dbReference type="EMBL" id="KAH9316166.1"/>
    </source>
</evidence>
<dbReference type="Proteomes" id="UP000824469">
    <property type="component" value="Unassembled WGS sequence"/>
</dbReference>
<evidence type="ECO:0008006" key="3">
    <source>
        <dbReference type="Google" id="ProtNLM"/>
    </source>
</evidence>